<dbReference type="Gene3D" id="3.30.420.10">
    <property type="entry name" value="Ribonuclease H-like superfamily/Ribonuclease H"/>
    <property type="match status" value="1"/>
</dbReference>
<reference evidence="2" key="1">
    <citation type="submission" date="2025-08" db="UniProtKB">
        <authorList>
            <consortium name="RefSeq"/>
        </authorList>
    </citation>
    <scope>IDENTIFICATION</scope>
    <source>
        <tissue evidence="2">Whole insect</tissue>
    </source>
</reference>
<feature type="domain" description="Tc1-like transposase DDE" evidence="1">
    <location>
        <begin position="82"/>
        <end position="254"/>
    </location>
</feature>
<dbReference type="Pfam" id="PF13358">
    <property type="entry name" value="DDE_3"/>
    <property type="match status" value="1"/>
</dbReference>
<name>A0A6P7FNY3_DIAVI</name>
<evidence type="ECO:0000259" key="1">
    <source>
        <dbReference type="Pfam" id="PF13358"/>
    </source>
</evidence>
<dbReference type="InterPro" id="IPR038717">
    <property type="entry name" value="Tc1-like_DDE_dom"/>
</dbReference>
<dbReference type="PANTHER" id="PTHR33939:SF1">
    <property type="entry name" value="DUF4371 DOMAIN-CONTAINING PROTEIN"/>
    <property type="match status" value="1"/>
</dbReference>
<organism evidence="2">
    <name type="scientific">Diabrotica virgifera virgifera</name>
    <name type="common">western corn rootworm</name>
    <dbReference type="NCBI Taxonomy" id="50390"/>
    <lineage>
        <taxon>Eukaryota</taxon>
        <taxon>Metazoa</taxon>
        <taxon>Ecdysozoa</taxon>
        <taxon>Arthropoda</taxon>
        <taxon>Hexapoda</taxon>
        <taxon>Insecta</taxon>
        <taxon>Pterygota</taxon>
        <taxon>Neoptera</taxon>
        <taxon>Endopterygota</taxon>
        <taxon>Coleoptera</taxon>
        <taxon>Polyphaga</taxon>
        <taxon>Cucujiformia</taxon>
        <taxon>Chrysomeloidea</taxon>
        <taxon>Chrysomelidae</taxon>
        <taxon>Galerucinae</taxon>
        <taxon>Diabroticina</taxon>
        <taxon>Diabroticites</taxon>
        <taxon>Diabrotica</taxon>
    </lineage>
</organism>
<dbReference type="InParanoid" id="A0A6P7FNY3"/>
<dbReference type="InterPro" id="IPR036397">
    <property type="entry name" value="RNaseH_sf"/>
</dbReference>
<gene>
    <name evidence="2" type="primary">LOC114332476</name>
</gene>
<sequence>MNCCEKTLQNWIKKMGFKFKKINKRQAIMESQRIVNRRNMYLEEITKYRQENRRIYYLDETWYDTHDTVKKGWTDGSSMCIPEMPANKGSRLIIVHCGGSEGWVPNALKLCGKKMEDCNVDYHKNMKADIFEDWFENSLIPNLEKNSVIVLDNASYHSRQLTKIPNTSSKKADLQNFLMENDLYFEDFYTKKQLIEVLHTKQFRKLYALESIAEKHGHTILRLPPYFCVVNPMELIWGQLKPSIRRSNTFPKFDKKVIEIIKKEVANITKVDWQKRIAKVIKVEEYYKKIGHFHINGGNKFIIELGDDSDEENTEEGENELSVSVF</sequence>
<accession>A0A6P7FNY3</accession>
<proteinExistence type="predicted"/>
<dbReference type="PANTHER" id="PTHR33939">
    <property type="entry name" value="PROTEIN CBG22215"/>
    <property type="match status" value="1"/>
</dbReference>
<dbReference type="AlphaFoldDB" id="A0A6P7FNY3"/>
<dbReference type="RefSeq" id="XP_028138074.1">
    <property type="nucleotide sequence ID" value="XM_028282273.1"/>
</dbReference>
<dbReference type="GO" id="GO:0003676">
    <property type="term" value="F:nucleic acid binding"/>
    <property type="evidence" value="ECO:0007669"/>
    <property type="project" value="InterPro"/>
</dbReference>
<protein>
    <submittedName>
        <fullName evidence="2">Uncharacterized protein LOC114332476</fullName>
    </submittedName>
</protein>
<evidence type="ECO:0000313" key="2">
    <source>
        <dbReference type="RefSeq" id="XP_028138074.1"/>
    </source>
</evidence>